<reference evidence="3" key="1">
    <citation type="journal article" date="2019" name="Int. J. Syst. Evol. Microbiol.">
        <title>The Global Catalogue of Microorganisms (GCM) 10K type strain sequencing project: providing services to taxonomists for standard genome sequencing and annotation.</title>
        <authorList>
            <consortium name="The Broad Institute Genomics Platform"/>
            <consortium name="The Broad Institute Genome Sequencing Center for Infectious Disease"/>
            <person name="Wu L."/>
            <person name="Ma J."/>
        </authorList>
    </citation>
    <scope>NUCLEOTIDE SEQUENCE [LARGE SCALE GENOMIC DNA]</scope>
    <source>
        <strain evidence="3">JCM 31319</strain>
    </source>
</reference>
<evidence type="ECO:0000313" key="3">
    <source>
        <dbReference type="Proteomes" id="UP001597094"/>
    </source>
</evidence>
<feature type="chain" id="PRO_5045300196" evidence="1">
    <location>
        <begin position="21"/>
        <end position="172"/>
    </location>
</feature>
<accession>A0ABW3SR32</accession>
<gene>
    <name evidence="2" type="ORF">ACFQ2O_12660</name>
</gene>
<evidence type="ECO:0000313" key="2">
    <source>
        <dbReference type="EMBL" id="MFD1187058.1"/>
    </source>
</evidence>
<proteinExistence type="predicted"/>
<keyword evidence="3" id="KW-1185">Reference proteome</keyword>
<dbReference type="PROSITE" id="PS51257">
    <property type="entry name" value="PROKAR_LIPOPROTEIN"/>
    <property type="match status" value="1"/>
</dbReference>
<organism evidence="2 3">
    <name type="scientific">Pontibacter rugosus</name>
    <dbReference type="NCBI Taxonomy" id="1745966"/>
    <lineage>
        <taxon>Bacteria</taxon>
        <taxon>Pseudomonadati</taxon>
        <taxon>Bacteroidota</taxon>
        <taxon>Cytophagia</taxon>
        <taxon>Cytophagales</taxon>
        <taxon>Hymenobacteraceae</taxon>
        <taxon>Pontibacter</taxon>
    </lineage>
</organism>
<evidence type="ECO:0000256" key="1">
    <source>
        <dbReference type="SAM" id="SignalP"/>
    </source>
</evidence>
<protein>
    <submittedName>
        <fullName evidence="2">Sporulation protein</fullName>
    </submittedName>
</protein>
<name>A0ABW3SR32_9BACT</name>
<dbReference type="RefSeq" id="WP_377528133.1">
    <property type="nucleotide sequence ID" value="NZ_JBHTLD010000112.1"/>
</dbReference>
<dbReference type="EMBL" id="JBHTLD010000112">
    <property type="protein sequence ID" value="MFD1187058.1"/>
    <property type="molecule type" value="Genomic_DNA"/>
</dbReference>
<keyword evidence="1" id="KW-0732">Signal</keyword>
<sequence length="172" mass="19075">MNRILSLLLSLVLLIGSSCASSSASSTSRSGGNDTGKATAVKEDLSVYRPKYEVPEANATAARVEPTSHNNEQVAVLMDTVASVNKNIKYAQGYRILAYNGSERQTVMNLRKSIISRVPNEKDYLTYNQPNFRLMVGDFFNRVEAQQVLNQISDLVPNAQIVQDKINIRKSY</sequence>
<dbReference type="Proteomes" id="UP001597094">
    <property type="component" value="Unassembled WGS sequence"/>
</dbReference>
<feature type="signal peptide" evidence="1">
    <location>
        <begin position="1"/>
        <end position="20"/>
    </location>
</feature>
<comment type="caution">
    <text evidence="2">The sequence shown here is derived from an EMBL/GenBank/DDBJ whole genome shotgun (WGS) entry which is preliminary data.</text>
</comment>